<accession>A0A6N8HXF2</accession>
<dbReference type="Proteomes" id="UP000469440">
    <property type="component" value="Unassembled WGS sequence"/>
</dbReference>
<comment type="caution">
    <text evidence="2">The sequence shown here is derived from an EMBL/GenBank/DDBJ whole genome shotgun (WGS) entry which is preliminary data.</text>
</comment>
<keyword evidence="1" id="KW-0472">Membrane</keyword>
<evidence type="ECO:0000313" key="2">
    <source>
        <dbReference type="EMBL" id="MVB10177.1"/>
    </source>
</evidence>
<evidence type="ECO:0008006" key="4">
    <source>
        <dbReference type="Google" id="ProtNLM"/>
    </source>
</evidence>
<keyword evidence="3" id="KW-1185">Reference proteome</keyword>
<keyword evidence="1" id="KW-0812">Transmembrane</keyword>
<dbReference type="RefSeq" id="WP_156989903.1">
    <property type="nucleotide sequence ID" value="NZ_VWXL01000020.1"/>
</dbReference>
<dbReference type="AlphaFoldDB" id="A0A6N8HXF2"/>
<gene>
    <name evidence="2" type="ORF">CAFE_08550</name>
</gene>
<dbReference type="SUPFAM" id="SSF55486">
    <property type="entry name" value="Metalloproteases ('zincins'), catalytic domain"/>
    <property type="match status" value="1"/>
</dbReference>
<feature type="transmembrane region" description="Helical" evidence="1">
    <location>
        <begin position="98"/>
        <end position="116"/>
    </location>
</feature>
<evidence type="ECO:0000313" key="3">
    <source>
        <dbReference type="Proteomes" id="UP000469440"/>
    </source>
</evidence>
<dbReference type="InterPro" id="IPR027268">
    <property type="entry name" value="Peptidase_M4/M1_CTD_sf"/>
</dbReference>
<sequence>MNAFEKLSREIERMLRDRLILLFIALTSVGAVWFCLNTSGRTASDAYILEPAKNSAILGALLFSVLTLAQFHRDYKNHTDAIILTCTDSIFYQLRRTLALICTAVVTAWIVTLFAFPFALAKTGVYFQPGSFAASWYLIFLGALIFSILLSAGFYLLFRRVEAAFVAVVCLIVLSKLLESQSALNPSFLLFWVQTNADCFSDLVSNQFQIDLILWNRLFCFLVSLSIWLMGLWGSRRYGRGVFSSFVSNARRAWIPVLLIAATVLSYGSFAAEPYFDHSVPRDYSAAYSSGTGIVVSSGGDEVGNPSLLLTNKSVKADIDTAVRCLSGEASYTLRNTSGGAQTLPVLLNSGYTVGSIQVNGASAQAVRDPAEKEGNATWRINLPNASEYAVVIRYAGKVGNDGSLSQKPVYGICNEYVDLPATGFSPKTDVSVADDCGFSGTLSLDERLEPVFTRANGVKGKTANGKTQWQFASEPGNDRTGLDAAVYDTTTFKAGGLNVEFKYFTKQKAAIADMGTIAIMKDAIDYFTNAFGPLLYQDHLTVLEIPAYFSGGGAFGNISAMDETSFAVAGYLPDGAGDPDSGGGIDVLVHELAHQWWGLATYPMADGKSYWSAEGITCYSTYCFMKDYFGADYANSHFVSEWQKNLKSYRNAFYIQNPTYLKKLSPGDQSNVLAALNNIGLYDIMPLQFVKAEKALGGSGALQKRLSGLYLKHLGQPITYDDFLAAVGLAKEALDLA</sequence>
<feature type="transmembrane region" description="Helical" evidence="1">
    <location>
        <begin position="136"/>
        <end position="158"/>
    </location>
</feature>
<organism evidence="2 3">
    <name type="scientific">Caproicibacter fermentans</name>
    <dbReference type="NCBI Taxonomy" id="2576756"/>
    <lineage>
        <taxon>Bacteria</taxon>
        <taxon>Bacillati</taxon>
        <taxon>Bacillota</taxon>
        <taxon>Clostridia</taxon>
        <taxon>Eubacteriales</taxon>
        <taxon>Acutalibacteraceae</taxon>
        <taxon>Caproicibacter</taxon>
    </lineage>
</organism>
<proteinExistence type="predicted"/>
<keyword evidence="1" id="KW-1133">Transmembrane helix</keyword>
<feature type="transmembrane region" description="Helical" evidence="1">
    <location>
        <begin position="52"/>
        <end position="69"/>
    </location>
</feature>
<feature type="transmembrane region" description="Helical" evidence="1">
    <location>
        <begin position="165"/>
        <end position="193"/>
    </location>
</feature>
<dbReference type="EMBL" id="VWXL01000020">
    <property type="protein sequence ID" value="MVB10177.1"/>
    <property type="molecule type" value="Genomic_DNA"/>
</dbReference>
<feature type="transmembrane region" description="Helical" evidence="1">
    <location>
        <begin position="20"/>
        <end position="40"/>
    </location>
</feature>
<feature type="transmembrane region" description="Helical" evidence="1">
    <location>
        <begin position="253"/>
        <end position="272"/>
    </location>
</feature>
<evidence type="ECO:0000256" key="1">
    <source>
        <dbReference type="SAM" id="Phobius"/>
    </source>
</evidence>
<reference evidence="2 3" key="1">
    <citation type="submission" date="2019-09" db="EMBL/GenBank/DDBJ databases">
        <title>Genome sequence of Clostridium sp. EA1.</title>
        <authorList>
            <person name="Poehlein A."/>
            <person name="Bengelsdorf F.R."/>
            <person name="Daniel R."/>
        </authorList>
    </citation>
    <scope>NUCLEOTIDE SEQUENCE [LARGE SCALE GENOMIC DNA]</scope>
    <source>
        <strain evidence="2 3">EA1</strain>
    </source>
</reference>
<feature type="transmembrane region" description="Helical" evidence="1">
    <location>
        <begin position="213"/>
        <end position="233"/>
    </location>
</feature>
<dbReference type="OrthoDB" id="9814383at2"/>
<name>A0A6N8HXF2_9FIRM</name>
<dbReference type="Gene3D" id="1.10.390.10">
    <property type="entry name" value="Neutral Protease Domain 2"/>
    <property type="match status" value="1"/>
</dbReference>
<protein>
    <recommendedName>
        <fullName evidence="4">Peptidase M1 membrane alanine aminopeptidase domain-containing protein</fullName>
    </recommendedName>
</protein>